<dbReference type="InterPro" id="IPR037187">
    <property type="entry name" value="DnaK_N"/>
</dbReference>
<dbReference type="Proteomes" id="UP000228859">
    <property type="component" value="Unassembled WGS sequence"/>
</dbReference>
<dbReference type="AlphaFoldDB" id="A0A2D3WFS7"/>
<keyword evidence="3" id="KW-0862">Zinc</keyword>
<evidence type="ECO:0000313" key="6">
    <source>
        <dbReference type="EMBL" id="DAB39268.1"/>
    </source>
</evidence>
<organism evidence="6 7">
    <name type="scientific">Sulfuricurvum kujiense</name>
    <dbReference type="NCBI Taxonomy" id="148813"/>
    <lineage>
        <taxon>Bacteria</taxon>
        <taxon>Pseudomonadati</taxon>
        <taxon>Campylobacterota</taxon>
        <taxon>Epsilonproteobacteria</taxon>
        <taxon>Campylobacterales</taxon>
        <taxon>Sulfurimonadaceae</taxon>
        <taxon>Sulfuricurvum</taxon>
    </lineage>
</organism>
<dbReference type="InterPro" id="IPR000962">
    <property type="entry name" value="Znf_DskA_TraR"/>
</dbReference>
<dbReference type="PANTHER" id="PTHR33823">
    <property type="entry name" value="RNA POLYMERASE-BINDING TRANSCRIPTION FACTOR DKSA-RELATED"/>
    <property type="match status" value="1"/>
</dbReference>
<keyword evidence="2" id="KW-0863">Zinc-finger</keyword>
<feature type="domain" description="Zinc finger DksA/TraR C4-type" evidence="5">
    <location>
        <begin position="83"/>
        <end position="107"/>
    </location>
</feature>
<dbReference type="Gene3D" id="1.20.120.910">
    <property type="entry name" value="DksA, coiled-coil domain"/>
    <property type="match status" value="1"/>
</dbReference>
<evidence type="ECO:0000313" key="7">
    <source>
        <dbReference type="Proteomes" id="UP000228859"/>
    </source>
</evidence>
<dbReference type="Pfam" id="PF01258">
    <property type="entry name" value="zf-dskA_traR"/>
    <property type="match status" value="1"/>
</dbReference>
<keyword evidence="1" id="KW-0479">Metal-binding</keyword>
<evidence type="ECO:0000256" key="4">
    <source>
        <dbReference type="PROSITE-ProRule" id="PRU00510"/>
    </source>
</evidence>
<comment type="caution">
    <text evidence="6">The sequence shown here is derived from an EMBL/GenBank/DDBJ whole genome shotgun (WGS) entry which is preliminary data.</text>
</comment>
<dbReference type="PROSITE" id="PS51128">
    <property type="entry name" value="ZF_DKSA_2"/>
    <property type="match status" value="1"/>
</dbReference>
<protein>
    <submittedName>
        <fullName evidence="6">Conjugal transfer protein TraR</fullName>
    </submittedName>
</protein>
<proteinExistence type="predicted"/>
<gene>
    <name evidence="6" type="ORF">CFH83_01640</name>
</gene>
<dbReference type="RefSeq" id="WP_303662796.1">
    <property type="nucleotide sequence ID" value="NZ_DLUI01000026.1"/>
</dbReference>
<dbReference type="SUPFAM" id="SSF109635">
    <property type="entry name" value="DnaK suppressor protein DksA, alpha-hairpin domain"/>
    <property type="match status" value="1"/>
</dbReference>
<evidence type="ECO:0000256" key="3">
    <source>
        <dbReference type="ARBA" id="ARBA00022833"/>
    </source>
</evidence>
<accession>A0A2D3WFS7</accession>
<name>A0A2D3WFS7_9BACT</name>
<sequence length="112" mass="12575">MSTRHDLDLKTFEAILKKEKSKIEKNIELIKVELNSIGMDGELDEIMDMAEIEIENTTDHTLLEKLEAEREEINAALNRIALGTYGICEKTGEPIPVARLNANPTARTVLIV</sequence>
<feature type="zinc finger region" description="dksA C4-type" evidence="4">
    <location>
        <begin position="88"/>
        <end position="112"/>
    </location>
</feature>
<evidence type="ECO:0000256" key="2">
    <source>
        <dbReference type="ARBA" id="ARBA00022771"/>
    </source>
</evidence>
<dbReference type="EMBL" id="DLUI01000026">
    <property type="protein sequence ID" value="DAB39268.1"/>
    <property type="molecule type" value="Genomic_DNA"/>
</dbReference>
<evidence type="ECO:0000256" key="1">
    <source>
        <dbReference type="ARBA" id="ARBA00022723"/>
    </source>
</evidence>
<dbReference type="GO" id="GO:0008270">
    <property type="term" value="F:zinc ion binding"/>
    <property type="evidence" value="ECO:0007669"/>
    <property type="project" value="UniProtKB-KW"/>
</dbReference>
<reference evidence="6 7" key="1">
    <citation type="journal article" date="2017" name="Front. Microbiol.">
        <title>Comparative Genomic Analysis of the Class Epsilonproteobacteria and Proposed Reclassification to Epsilonbacteraeota (phyl. nov.).</title>
        <authorList>
            <person name="Waite D.W."/>
            <person name="Vanwonterghem I."/>
            <person name="Rinke C."/>
            <person name="Parks D.H."/>
            <person name="Zhang Y."/>
            <person name="Takai K."/>
            <person name="Sievert S.M."/>
            <person name="Simon J."/>
            <person name="Campbell B.J."/>
            <person name="Hanson T.E."/>
            <person name="Woyke T."/>
            <person name="Klotz M.G."/>
            <person name="Hugenholtz P."/>
        </authorList>
    </citation>
    <scope>NUCLEOTIDE SEQUENCE [LARGE SCALE GENOMIC DNA]</scope>
    <source>
        <strain evidence="6">UBA12443</strain>
    </source>
</reference>
<evidence type="ECO:0000259" key="5">
    <source>
        <dbReference type="Pfam" id="PF01258"/>
    </source>
</evidence>